<keyword evidence="3" id="KW-1185">Reference proteome</keyword>
<dbReference type="Proteomes" id="UP000784294">
    <property type="component" value="Unassembled WGS sequence"/>
</dbReference>
<protein>
    <submittedName>
        <fullName evidence="2">Uncharacterized protein</fullName>
    </submittedName>
</protein>
<accession>A0A3S5CH15</accession>
<feature type="transmembrane region" description="Helical" evidence="1">
    <location>
        <begin position="28"/>
        <end position="49"/>
    </location>
</feature>
<keyword evidence="1" id="KW-0472">Membrane</keyword>
<evidence type="ECO:0000313" key="3">
    <source>
        <dbReference type="Proteomes" id="UP000784294"/>
    </source>
</evidence>
<keyword evidence="1" id="KW-0812">Transmembrane</keyword>
<gene>
    <name evidence="2" type="ORF">PXEA_LOCUS1183</name>
</gene>
<sequence length="127" mass="14193">MSPLAAIALKSTIKPTIACCLAIKTRLVQLVLSSLVLMFPSTILALMLWPRLLRASRANTVLNYLNSAEDVFCLLDPNLTHLTPPCTSPWHQALPQLRRIIVPAVRQAHQHHLARQHKMLSRVATAY</sequence>
<dbReference type="AlphaFoldDB" id="A0A3S5CH15"/>
<reference evidence="2" key="1">
    <citation type="submission" date="2018-11" db="EMBL/GenBank/DDBJ databases">
        <authorList>
            <consortium name="Pathogen Informatics"/>
        </authorList>
    </citation>
    <scope>NUCLEOTIDE SEQUENCE</scope>
</reference>
<dbReference type="EMBL" id="CAAALY010002382">
    <property type="protein sequence ID" value="VEL07743.1"/>
    <property type="molecule type" value="Genomic_DNA"/>
</dbReference>
<keyword evidence="1" id="KW-1133">Transmembrane helix</keyword>
<evidence type="ECO:0000313" key="2">
    <source>
        <dbReference type="EMBL" id="VEL07743.1"/>
    </source>
</evidence>
<proteinExistence type="predicted"/>
<evidence type="ECO:0000256" key="1">
    <source>
        <dbReference type="SAM" id="Phobius"/>
    </source>
</evidence>
<comment type="caution">
    <text evidence="2">The sequence shown here is derived from an EMBL/GenBank/DDBJ whole genome shotgun (WGS) entry which is preliminary data.</text>
</comment>
<name>A0A3S5CH15_9PLAT</name>
<organism evidence="2 3">
    <name type="scientific">Protopolystoma xenopodis</name>
    <dbReference type="NCBI Taxonomy" id="117903"/>
    <lineage>
        <taxon>Eukaryota</taxon>
        <taxon>Metazoa</taxon>
        <taxon>Spiralia</taxon>
        <taxon>Lophotrochozoa</taxon>
        <taxon>Platyhelminthes</taxon>
        <taxon>Monogenea</taxon>
        <taxon>Polyopisthocotylea</taxon>
        <taxon>Polystomatidea</taxon>
        <taxon>Polystomatidae</taxon>
        <taxon>Protopolystoma</taxon>
    </lineage>
</organism>